<dbReference type="Proteomes" id="UP000272428">
    <property type="component" value="Unassembled WGS sequence"/>
</dbReference>
<protein>
    <submittedName>
        <fullName evidence="2">DNA repair exonuclease SbcCD ATPase subunit</fullName>
    </submittedName>
</protein>
<dbReference type="OrthoDB" id="603257at2"/>
<sequence>MQNNFPRIYSLSTIGIKQHFNADYLFHHYRTDFSGESGSGKSMIADMIQLILVGSGEFQSATDGNKDRDVKGMLLGTKGKTSSRGYIFFNIEVKRKQYIVIGAYIESTSNAAEMFIVQNGYDWEVLTPLNSPIFTKDLIVNDKVETLNSLCEKIEFVRVKSFRRKNYHQILYDNELLSLDLTKEETLKAYASILRSFSRGKGFKKESENLKKFLFGDDDKNVIKAKYDEEVKNITNDFHEHKRYLDEIRLINEKQTLLKNVLEKSKVYKSTYSEYLIKRYNYWNILKKKSLKEQQNITNEKDKQSNELKFIENQLITLQIKELKELLELKEAVIKLESQKESKADIEDKFLKISQSKNSIEKIENWVKLNDNQLEKVKEWFSLQRKENENKIALQSFTNHLRKNNALSDFEASDWLIDFEKKNIEIPTRIEQLEKEITELQSLSKFTDINNPESLLNWAMENLKFPISHQIESTLIYFQKYGKVKPSEKKAERYVPFPEDLFENIEAKIKEETKRGFWLNLDGVYEYIEHSPNQVLNVSDPKLLSEPIQKLKEGVVNRLSVLNTKKQKEQKLKEILFAYSNIKEHIDLYKRKDELAKFNIEESLKELSEETFSQSIELYNNKESIDAEFTSIQKEYQDFINQKGIIEGHNKRIKELEIKFFKEDSVIDISLVEYEIEQFKSNLSELKDSFNGEVEMLQEKYAKEINNESKLLNKRFELKQAIDNLEKNKKEKEDNHTKANQELDETIRLNEDLFKLEIKFAEDIEELTNPESGGLNSLKSKAERSKAAYDEYLKIVTENTPYDESISVGKLAHYLLPTVFPTSTIDEDLITYNIVERLNKLTQDIQEIGSRKVEILGSIFNEVYRVYNNYLTKISEIDSYLKKKNKVITGGNRASLLSKPSIHFPTSWLFNFRKQLNNQMNYVGLFSDLREEIDINVMMIKAFQQFGGSAKVDPEDLMNPKSYFDLEFDLKLDNDESNSGSNGQTYTANALLCLARLSLIEEKGKGGLKIMPIDEAEGLGSNYDMLHELAKTEKYQIITMAIETAGEITNDGQYIYIMNENNLADMDTYVPPLGIFSDIIVEDIADYINTMPDNE</sequence>
<dbReference type="AlphaFoldDB" id="A0A495SNB9"/>
<keyword evidence="2" id="KW-0540">Nuclease</keyword>
<accession>A0A495SNB9</accession>
<gene>
    <name evidence="2" type="ORF">BCF58_0956</name>
</gene>
<evidence type="ECO:0000313" key="3">
    <source>
        <dbReference type="Proteomes" id="UP000272428"/>
    </source>
</evidence>
<organism evidence="2 3">
    <name type="scientific">Chryseobacterium defluvii</name>
    <dbReference type="NCBI Taxonomy" id="160396"/>
    <lineage>
        <taxon>Bacteria</taxon>
        <taxon>Pseudomonadati</taxon>
        <taxon>Bacteroidota</taxon>
        <taxon>Flavobacteriia</taxon>
        <taxon>Flavobacteriales</taxon>
        <taxon>Weeksellaceae</taxon>
        <taxon>Chryseobacterium group</taxon>
        <taxon>Chryseobacterium</taxon>
    </lineage>
</organism>
<feature type="coiled-coil region" evidence="1">
    <location>
        <begin position="680"/>
        <end position="749"/>
    </location>
</feature>
<dbReference type="EMBL" id="RBXB01000001">
    <property type="protein sequence ID" value="RKT01733.1"/>
    <property type="molecule type" value="Genomic_DNA"/>
</dbReference>
<comment type="caution">
    <text evidence="2">The sequence shown here is derived from an EMBL/GenBank/DDBJ whole genome shotgun (WGS) entry which is preliminary data.</text>
</comment>
<keyword evidence="1" id="KW-0175">Coiled coil</keyword>
<proteinExistence type="predicted"/>
<keyword evidence="2" id="KW-0269">Exonuclease</keyword>
<keyword evidence="3" id="KW-1185">Reference proteome</keyword>
<dbReference type="RefSeq" id="WP_147462022.1">
    <property type="nucleotide sequence ID" value="NZ_RBXB01000001.1"/>
</dbReference>
<feature type="coiled-coil region" evidence="1">
    <location>
        <begin position="294"/>
        <end position="349"/>
    </location>
</feature>
<evidence type="ECO:0000313" key="2">
    <source>
        <dbReference type="EMBL" id="RKT01733.1"/>
    </source>
</evidence>
<keyword evidence="2" id="KW-0378">Hydrolase</keyword>
<dbReference type="GO" id="GO:0004527">
    <property type="term" value="F:exonuclease activity"/>
    <property type="evidence" value="ECO:0007669"/>
    <property type="project" value="UniProtKB-KW"/>
</dbReference>
<reference evidence="2 3" key="1">
    <citation type="submission" date="2018-10" db="EMBL/GenBank/DDBJ databases">
        <title>Genomic Encyclopedia of Archaeal and Bacterial Type Strains, Phase II (KMG-II): from individual species to whole genera.</title>
        <authorList>
            <person name="Goeker M."/>
        </authorList>
    </citation>
    <scope>NUCLEOTIDE SEQUENCE [LARGE SCALE GENOMIC DNA]</scope>
    <source>
        <strain evidence="2 3">DSM 14219</strain>
    </source>
</reference>
<name>A0A495SNB9_9FLAO</name>
<dbReference type="Gene3D" id="3.40.1140.10">
    <property type="match status" value="1"/>
</dbReference>
<evidence type="ECO:0000256" key="1">
    <source>
        <dbReference type="SAM" id="Coils"/>
    </source>
</evidence>